<dbReference type="InterPro" id="IPR004358">
    <property type="entry name" value="Sig_transdc_His_kin-like_C"/>
</dbReference>
<dbReference type="Proteomes" id="UP000481288">
    <property type="component" value="Unassembled WGS sequence"/>
</dbReference>
<dbReference type="CDD" id="cd17546">
    <property type="entry name" value="REC_hyHK_CKI1_RcsC-like"/>
    <property type="match status" value="1"/>
</dbReference>
<dbReference type="InterPro" id="IPR003661">
    <property type="entry name" value="HisK_dim/P_dom"/>
</dbReference>
<proteinExistence type="predicted"/>
<gene>
    <name evidence="10" type="primary">dhkB_2</name>
    <name evidence="10" type="ORF">LCER1_G000193</name>
</gene>
<dbReference type="SMART" id="SM00448">
    <property type="entry name" value="REC"/>
    <property type="match status" value="1"/>
</dbReference>
<dbReference type="FunFam" id="1.10.287.130:FF:000023">
    <property type="entry name" value="Sensor histidine kinase/response regulator, putative"/>
    <property type="match status" value="1"/>
</dbReference>
<dbReference type="EC" id="2.7.13.3" evidence="2"/>
<feature type="compositionally biased region" description="Polar residues" evidence="7">
    <location>
        <begin position="294"/>
        <end position="318"/>
    </location>
</feature>
<keyword evidence="5 10" id="KW-0418">Kinase</keyword>
<dbReference type="InterPro" id="IPR011006">
    <property type="entry name" value="CheY-like_superfamily"/>
</dbReference>
<dbReference type="EMBL" id="QGMG01000034">
    <property type="protein sequence ID" value="TVY58589.1"/>
    <property type="molecule type" value="Genomic_DNA"/>
</dbReference>
<dbReference type="InterPro" id="IPR036890">
    <property type="entry name" value="HATPase_C_sf"/>
</dbReference>
<feature type="region of interest" description="Disordered" evidence="7">
    <location>
        <begin position="388"/>
        <end position="427"/>
    </location>
</feature>
<dbReference type="InterPro" id="IPR001789">
    <property type="entry name" value="Sig_transdc_resp-reg_receiver"/>
</dbReference>
<dbReference type="OrthoDB" id="303614at2759"/>
<evidence type="ECO:0000259" key="9">
    <source>
        <dbReference type="PROSITE" id="PS50110"/>
    </source>
</evidence>
<dbReference type="SMART" id="SM00388">
    <property type="entry name" value="HisKA"/>
    <property type="match status" value="1"/>
</dbReference>
<dbReference type="Pfam" id="PF02518">
    <property type="entry name" value="HATPase_c"/>
    <property type="match status" value="1"/>
</dbReference>
<dbReference type="Pfam" id="PF00512">
    <property type="entry name" value="HisKA"/>
    <property type="match status" value="1"/>
</dbReference>
<reference evidence="10 11" key="1">
    <citation type="submission" date="2018-05" db="EMBL/GenBank/DDBJ databases">
        <title>Whole genome sequencing for identification of molecular markers to develop diagnostic detection tools for the regulated plant pathogen Lachnellula willkommii.</title>
        <authorList>
            <person name="Giroux E."/>
            <person name="Bilodeau G."/>
        </authorList>
    </citation>
    <scope>NUCLEOTIDE SEQUENCE [LARGE SCALE GENOMIC DNA]</scope>
    <source>
        <strain evidence="10 11">CBS 625.97</strain>
    </source>
</reference>
<dbReference type="SMART" id="SM00387">
    <property type="entry name" value="HATPase_c"/>
    <property type="match status" value="1"/>
</dbReference>
<feature type="compositionally biased region" description="Polar residues" evidence="7">
    <location>
        <begin position="1105"/>
        <end position="1116"/>
    </location>
</feature>
<evidence type="ECO:0000259" key="8">
    <source>
        <dbReference type="PROSITE" id="PS50109"/>
    </source>
</evidence>
<feature type="region of interest" description="Disordered" evidence="7">
    <location>
        <begin position="273"/>
        <end position="319"/>
    </location>
</feature>
<evidence type="ECO:0000256" key="4">
    <source>
        <dbReference type="ARBA" id="ARBA00022679"/>
    </source>
</evidence>
<comment type="catalytic activity">
    <reaction evidence="1">
        <text>ATP + protein L-histidine = ADP + protein N-phospho-L-histidine.</text>
        <dbReference type="EC" id="2.7.13.3"/>
    </reaction>
</comment>
<dbReference type="PRINTS" id="PR00344">
    <property type="entry name" value="BCTRLSENSOR"/>
</dbReference>
<dbReference type="GO" id="GO:0000155">
    <property type="term" value="F:phosphorelay sensor kinase activity"/>
    <property type="evidence" value="ECO:0007669"/>
    <property type="project" value="InterPro"/>
</dbReference>
<dbReference type="SUPFAM" id="SSF55874">
    <property type="entry name" value="ATPase domain of HSP90 chaperone/DNA topoisomerase II/histidine kinase"/>
    <property type="match status" value="1"/>
</dbReference>
<organism evidence="10 11">
    <name type="scientific">Lachnellula cervina</name>
    <dbReference type="NCBI Taxonomy" id="1316786"/>
    <lineage>
        <taxon>Eukaryota</taxon>
        <taxon>Fungi</taxon>
        <taxon>Dikarya</taxon>
        <taxon>Ascomycota</taxon>
        <taxon>Pezizomycotina</taxon>
        <taxon>Leotiomycetes</taxon>
        <taxon>Helotiales</taxon>
        <taxon>Lachnaceae</taxon>
        <taxon>Lachnellula</taxon>
    </lineage>
</organism>
<dbReference type="InterPro" id="IPR003594">
    <property type="entry name" value="HATPase_dom"/>
</dbReference>
<dbReference type="GO" id="GO:0009927">
    <property type="term" value="F:histidine phosphotransfer kinase activity"/>
    <property type="evidence" value="ECO:0007669"/>
    <property type="project" value="TreeGrafter"/>
</dbReference>
<dbReference type="Gene3D" id="3.30.565.10">
    <property type="entry name" value="Histidine kinase-like ATPase, C-terminal domain"/>
    <property type="match status" value="1"/>
</dbReference>
<accession>A0A7D8Z125</accession>
<keyword evidence="3 6" id="KW-0597">Phosphoprotein</keyword>
<protein>
    <recommendedName>
        <fullName evidence="2">histidine kinase</fullName>
        <ecNumber evidence="2">2.7.13.3</ecNumber>
    </recommendedName>
</protein>
<evidence type="ECO:0000313" key="11">
    <source>
        <dbReference type="Proteomes" id="UP000481288"/>
    </source>
</evidence>
<dbReference type="InterPro" id="IPR005467">
    <property type="entry name" value="His_kinase_dom"/>
</dbReference>
<dbReference type="SUPFAM" id="SSF47384">
    <property type="entry name" value="Homodimeric domain of signal transducing histidine kinase"/>
    <property type="match status" value="1"/>
</dbReference>
<dbReference type="InterPro" id="IPR029016">
    <property type="entry name" value="GAF-like_dom_sf"/>
</dbReference>
<feature type="region of interest" description="Disordered" evidence="7">
    <location>
        <begin position="1061"/>
        <end position="1116"/>
    </location>
</feature>
<dbReference type="Gene3D" id="3.30.450.40">
    <property type="match status" value="1"/>
</dbReference>
<dbReference type="InterPro" id="IPR036097">
    <property type="entry name" value="HisK_dim/P_sf"/>
</dbReference>
<evidence type="ECO:0000256" key="6">
    <source>
        <dbReference type="PROSITE-ProRule" id="PRU00169"/>
    </source>
</evidence>
<evidence type="ECO:0000256" key="5">
    <source>
        <dbReference type="ARBA" id="ARBA00022777"/>
    </source>
</evidence>
<dbReference type="PANTHER" id="PTHR43047">
    <property type="entry name" value="TWO-COMPONENT HISTIDINE PROTEIN KINASE"/>
    <property type="match status" value="1"/>
</dbReference>
<dbReference type="InterPro" id="IPR003018">
    <property type="entry name" value="GAF"/>
</dbReference>
<evidence type="ECO:0000256" key="1">
    <source>
        <dbReference type="ARBA" id="ARBA00000085"/>
    </source>
</evidence>
<dbReference type="Pfam" id="PF01590">
    <property type="entry name" value="GAF"/>
    <property type="match status" value="1"/>
</dbReference>
<dbReference type="SUPFAM" id="SSF52172">
    <property type="entry name" value="CheY-like"/>
    <property type="match status" value="1"/>
</dbReference>
<dbReference type="Gene3D" id="1.10.287.130">
    <property type="match status" value="1"/>
</dbReference>
<evidence type="ECO:0000313" key="10">
    <source>
        <dbReference type="EMBL" id="TVY58589.1"/>
    </source>
</evidence>
<dbReference type="SUPFAM" id="SSF55781">
    <property type="entry name" value="GAF domain-like"/>
    <property type="match status" value="1"/>
</dbReference>
<dbReference type="GO" id="GO:0005886">
    <property type="term" value="C:plasma membrane"/>
    <property type="evidence" value="ECO:0007669"/>
    <property type="project" value="TreeGrafter"/>
</dbReference>
<dbReference type="PANTHER" id="PTHR43047:SF72">
    <property type="entry name" value="OSMOSENSING HISTIDINE PROTEIN KINASE SLN1"/>
    <property type="match status" value="1"/>
</dbReference>
<dbReference type="PROSITE" id="PS50110">
    <property type="entry name" value="RESPONSE_REGULATORY"/>
    <property type="match status" value="1"/>
</dbReference>
<dbReference type="Gene3D" id="3.40.50.2300">
    <property type="match status" value="1"/>
</dbReference>
<name>A0A7D8Z125_9HELO</name>
<feature type="modified residue" description="4-aspartylphosphate" evidence="6">
    <location>
        <position position="1193"/>
    </location>
</feature>
<sequence>MASAGTRRAREVYRYYQPTSVTDAADPSPSSNTNGLTTLQSFSDTALTAFAQLIAIRLSAQRAIVSLADHENEYFLAESTSSLSHLDDGPTQNAWMSISGARVPLDASLSEQTLRLAPNLDASAEMSPVLFIPDLRLDENMSKLECVERAPHCRFYCGVPLTNKQGVNIGSVYVVDDKPRSEFSVEQAHFLNTMAATIMDHLENIRAKEEVYRVTKMSQALHAFIEGDGTMEGDWQRLKRYDLPSGAGVAFHWESHNEGGKKPEVVLKDHARARNQTSSDVSDSEPPSPGLSPLQHTTGTQDARFNYNNSPWGSSTATPRVLETQPDVIEIGGIAPTTNRGMDATFSTDGFSNLLHGTFSRASNLVREGMEVDGAVFFDAPFRFYQGRSNLQPDTRRSDPYGTGKVTGSSDDGSNIRPGPRPYARPSHHQIAAEDEILGLAETANLDQVKSDILGYSTADSSSWNNKGAGDHPSFASINQSLLTALVKRYPKGELFVFDENGPTLPLPASTKRDSQENDLITITPATEEDQARHDTKQILELQSLLASFPGSRQIFFVPLYDSTSGCFIGSFAWSTSATRIFSVENHLGYLIAFGHSLMSEITKLNTLSADHAKGDFISNVSHELRSPLHGVLASVEFLADTTLDGFQRNLVQTIDICGRTLLDTIEHVLDFSKIKKFGQDSMQSMGTRADLDVSAVIEEVLEGVFAGFEFNGLSSLGLADMTKSHSQGSVPTQRNTSREPPTIIIDMGFRERWKFPTVPGTWRRLTMNLFGNALKYTRSGYIRVKLEAQSIPSIEGGKNADLPERTLVTLTVTDSGQGMSSDFMKTKLFMPFSQEDVTAPGTGLGLSIVKEIVDLAGGTIDVRSELGRGTEIRLSLPLENCPVDQSKTSANTEDLSPGGLLEGIDENVTAVRRRGRGRTITIRGFEVLPGSSHLQTASLSGLKASLDNYIMDWFQLEIAADDATTDILICDEYTLRHSSATELKCQALLILCSNSARRDIYTSNLDASQVIEVIGKPCGPHRLAKALLNCFDAEDAMKSTNKKRSSIGFSPTTVKRTPTIDYSTATNLKRRPETWNKAPEAKKISLEKEGSSYTAEPSDGASDPSLNSSTANSCTSQLENCIDPGPSMLALGNTNLAQVPKMLLVEDNPINMMLLETYMTKNKWEVEKATNGLIAMQAFRARPEGFGVIFMDVSMPVMSGFESTRLIRSIEAERRIAYEYQQRTHSPWLSPPESSFPFHIQPTSTSTSPSSYPSIDLRLAAPKLNLNKPALIIALTGFSSEKDQDMAFEAGVDVFMTKPVRFREVGKILEGWKKSREVESLALEVVTQERGGANSSAVT</sequence>
<feature type="compositionally biased region" description="Basic and acidic residues" evidence="7">
    <location>
        <begin position="1071"/>
        <end position="1091"/>
    </location>
</feature>
<evidence type="ECO:0000256" key="3">
    <source>
        <dbReference type="ARBA" id="ARBA00022553"/>
    </source>
</evidence>
<feature type="domain" description="Histidine kinase" evidence="8">
    <location>
        <begin position="620"/>
        <end position="881"/>
    </location>
</feature>
<dbReference type="Pfam" id="PF00072">
    <property type="entry name" value="Response_reg"/>
    <property type="match status" value="1"/>
</dbReference>
<keyword evidence="11" id="KW-1185">Reference proteome</keyword>
<keyword evidence="4" id="KW-0808">Transferase</keyword>
<dbReference type="CDD" id="cd00082">
    <property type="entry name" value="HisKA"/>
    <property type="match status" value="1"/>
</dbReference>
<evidence type="ECO:0000256" key="2">
    <source>
        <dbReference type="ARBA" id="ARBA00012438"/>
    </source>
</evidence>
<comment type="caution">
    <text evidence="10">The sequence shown here is derived from an EMBL/GenBank/DDBJ whole genome shotgun (WGS) entry which is preliminary data.</text>
</comment>
<feature type="domain" description="Response regulatory" evidence="9">
    <location>
        <begin position="1142"/>
        <end position="1314"/>
    </location>
</feature>
<dbReference type="PROSITE" id="PS50109">
    <property type="entry name" value="HIS_KIN"/>
    <property type="match status" value="1"/>
</dbReference>
<evidence type="ECO:0000256" key="7">
    <source>
        <dbReference type="SAM" id="MobiDB-lite"/>
    </source>
</evidence>